<dbReference type="Proteomes" id="UP000006868">
    <property type="component" value="Plasmid pSC2"/>
</dbReference>
<keyword evidence="1" id="KW-0812">Transmembrane</keyword>
<keyword evidence="2" id="KW-0614">Plasmid</keyword>
<sequence length="219" mass="25377">MTIDKVIEAGKSIVKPDLPWYSEFGVVSWSIIICSAVLGILFCIWSCKTEKKVSDCFCIEDSNWRENWSILFICLSIVTIVFNILSSASKETDIYDAKVESWRQTVAKPFIESLPKEKKEIVYIKIDPELSEKVEGFSFWGTGYTTSSEVARTPLVISYKDQGIRTKTNWYETYMELTNDKKPYIEYQRVTKDLGHDIKAGDYNTKIYLPESYEFQEIK</sequence>
<evidence type="ECO:0000313" key="3">
    <source>
        <dbReference type="Proteomes" id="UP000006868"/>
    </source>
</evidence>
<keyword evidence="1" id="KW-1133">Transmembrane helix</keyword>
<dbReference type="PATRIC" id="fig|886882.15.peg.5925"/>
<organism evidence="2 3">
    <name type="scientific">Paenibacillus polymyxa (strain SC2)</name>
    <name type="common">Bacillus polymyxa</name>
    <dbReference type="NCBI Taxonomy" id="886882"/>
    <lineage>
        <taxon>Bacteria</taxon>
        <taxon>Bacillati</taxon>
        <taxon>Bacillota</taxon>
        <taxon>Bacilli</taxon>
        <taxon>Bacillales</taxon>
        <taxon>Paenibacillaceae</taxon>
        <taxon>Paenibacillus</taxon>
    </lineage>
</organism>
<keyword evidence="1" id="KW-0472">Membrane</keyword>
<feature type="transmembrane region" description="Helical" evidence="1">
    <location>
        <begin position="26"/>
        <end position="47"/>
    </location>
</feature>
<reference evidence="2 3" key="1">
    <citation type="journal article" date="2011" name="J. Bacteriol.">
        <title>Complete genome sequence of Paenibacillus polymyxa SC2, a strain of plant growth-promoting Rhizobacterium with broad-spectrum antimicrobial activity.</title>
        <authorList>
            <person name="Ma M."/>
            <person name="Wang C."/>
            <person name="Ding Y."/>
            <person name="Li L."/>
            <person name="Shen D."/>
            <person name="Jiang X."/>
            <person name="Guan D."/>
            <person name="Cao F."/>
            <person name="Chen H."/>
            <person name="Feng R."/>
            <person name="Wang X."/>
            <person name="Ge Y."/>
            <person name="Yao L."/>
            <person name="Bing X."/>
            <person name="Yang X."/>
            <person name="Li J."/>
            <person name="Du B."/>
        </authorList>
    </citation>
    <scope>NUCLEOTIDE SEQUENCE [LARGE SCALE GENOMIC DNA]</scope>
    <source>
        <strain evidence="2 3">SC2</strain>
        <plasmid evidence="3">pSC2</plasmid>
    </source>
</reference>
<name>E3EK92_PAEPS</name>
<dbReference type="RefSeq" id="WP_013385833.1">
    <property type="nucleotide sequence ID" value="NC_014628.2"/>
</dbReference>
<dbReference type="EMBL" id="CP002214">
    <property type="protein sequence ID" value="ADO59419.1"/>
    <property type="molecule type" value="Genomic_DNA"/>
</dbReference>
<proteinExistence type="predicted"/>
<dbReference type="HOGENOM" id="CLU_1260422_0_0_9"/>
<accession>E3EK92</accession>
<evidence type="ECO:0000313" key="2">
    <source>
        <dbReference type="EMBL" id="ADO59419.1"/>
    </source>
</evidence>
<dbReference type="AlphaFoldDB" id="E3EK92"/>
<gene>
    <name evidence="2" type="ORF">PPSC2_27960</name>
</gene>
<protein>
    <submittedName>
        <fullName evidence="2">Uncharacterized protein</fullName>
    </submittedName>
</protein>
<geneLocation type="plasmid" evidence="2 3">
    <name>pSC2</name>
</geneLocation>
<dbReference type="OrthoDB" id="2666970at2"/>
<evidence type="ECO:0000256" key="1">
    <source>
        <dbReference type="SAM" id="Phobius"/>
    </source>
</evidence>
<feature type="transmembrane region" description="Helical" evidence="1">
    <location>
        <begin position="68"/>
        <end position="85"/>
    </location>
</feature>
<dbReference type="KEGG" id="ppm:PPSC2_27960"/>